<dbReference type="Proteomes" id="UP000006787">
    <property type="component" value="Unassembled WGS sequence"/>
</dbReference>
<organism evidence="1 2">
    <name type="scientific">Lactococcus garvieae DCC43</name>
    <dbReference type="NCBI Taxonomy" id="1231377"/>
    <lineage>
        <taxon>Bacteria</taxon>
        <taxon>Bacillati</taxon>
        <taxon>Bacillota</taxon>
        <taxon>Bacilli</taxon>
        <taxon>Lactobacillales</taxon>
        <taxon>Streptococcaceae</taxon>
        <taxon>Lactococcus</taxon>
    </lineage>
</organism>
<comment type="caution">
    <text evidence="1">The sequence shown here is derived from an EMBL/GenBank/DDBJ whole genome shotgun (WGS) entry which is preliminary data.</text>
</comment>
<accession>K2NXR2</accession>
<protein>
    <recommendedName>
        <fullName evidence="3">MucBP domain-containing protein</fullName>
    </recommendedName>
</protein>
<evidence type="ECO:0008006" key="3">
    <source>
        <dbReference type="Google" id="ProtNLM"/>
    </source>
</evidence>
<proteinExistence type="predicted"/>
<reference evidence="1 2" key="1">
    <citation type="journal article" date="2012" name="J. Bacteriol.">
        <title>Genome Sequence of the Bacteriocin-Producing Strain Lactococcus garvieae DCC43.</title>
        <authorList>
            <person name="Gabrielsen C."/>
            <person name="Brede D.A."/>
            <person name="Hernandez P.E."/>
            <person name="Nes I.F."/>
            <person name="Diep D.B."/>
        </authorList>
    </citation>
    <scope>NUCLEOTIDE SEQUENCE [LARGE SCALE GENOMIC DNA]</scope>
    <source>
        <strain evidence="1 2">DCC43</strain>
    </source>
</reference>
<evidence type="ECO:0000313" key="2">
    <source>
        <dbReference type="Proteomes" id="UP000006787"/>
    </source>
</evidence>
<dbReference type="PATRIC" id="fig|1231377.3.peg.264"/>
<evidence type="ECO:0000313" key="1">
    <source>
        <dbReference type="EMBL" id="EKF52383.1"/>
    </source>
</evidence>
<dbReference type="RefSeq" id="WP_004259633.1">
    <property type="nucleotide sequence ID" value="NZ_AMQS01000002.1"/>
</dbReference>
<dbReference type="AlphaFoldDB" id="K2NXR2"/>
<sequence>MKDKAGDTVRALYAHNPDDSMSGPSYWVTYNSPSNNKGTVDSKVVTVTYVIQGYGAMIPAP</sequence>
<name>K2NXR2_9LACT</name>
<dbReference type="EMBL" id="AMQS01000002">
    <property type="protein sequence ID" value="EKF52383.1"/>
    <property type="molecule type" value="Genomic_DNA"/>
</dbReference>
<gene>
    <name evidence="1" type="ORF">C426_0265</name>
</gene>